<protein>
    <submittedName>
        <fullName evidence="4">DNA polymerase sigma subunit</fullName>
    </submittedName>
</protein>
<dbReference type="InterPro" id="IPR002058">
    <property type="entry name" value="PAP_assoc"/>
</dbReference>
<dbReference type="Proteomes" id="UP000233837">
    <property type="component" value="Unassembled WGS sequence"/>
</dbReference>
<dbReference type="GO" id="GO:1990817">
    <property type="term" value="F:poly(A) RNA polymerase activity"/>
    <property type="evidence" value="ECO:0007669"/>
    <property type="project" value="InterPro"/>
</dbReference>
<dbReference type="InterPro" id="IPR045862">
    <property type="entry name" value="Trf4-like"/>
</dbReference>
<evidence type="ECO:0000256" key="1">
    <source>
        <dbReference type="ARBA" id="ARBA00022723"/>
    </source>
</evidence>
<dbReference type="Gene3D" id="1.10.1410.10">
    <property type="match status" value="1"/>
</dbReference>
<keyword evidence="1" id="KW-0479">Metal-binding</keyword>
<organism evidence="4 5">
    <name type="scientific">Dendrobium catenatum</name>
    <dbReference type="NCBI Taxonomy" id="906689"/>
    <lineage>
        <taxon>Eukaryota</taxon>
        <taxon>Viridiplantae</taxon>
        <taxon>Streptophyta</taxon>
        <taxon>Embryophyta</taxon>
        <taxon>Tracheophyta</taxon>
        <taxon>Spermatophyta</taxon>
        <taxon>Magnoliopsida</taxon>
        <taxon>Liliopsida</taxon>
        <taxon>Asparagales</taxon>
        <taxon>Orchidaceae</taxon>
        <taxon>Epidendroideae</taxon>
        <taxon>Malaxideae</taxon>
        <taxon>Dendrobiinae</taxon>
        <taxon>Dendrobium</taxon>
    </lineage>
</organism>
<dbReference type="SUPFAM" id="SSF81631">
    <property type="entry name" value="PAP/OAS1 substrate-binding domain"/>
    <property type="match status" value="1"/>
</dbReference>
<gene>
    <name evidence="4" type="ORF">MA16_Dca017721</name>
</gene>
<accession>A0A2I0VYB8</accession>
<keyword evidence="5" id="KW-1185">Reference proteome</keyword>
<feature type="domain" description="PAP-associated" evidence="3">
    <location>
        <begin position="136"/>
        <end position="189"/>
    </location>
</feature>
<dbReference type="GO" id="GO:0046872">
    <property type="term" value="F:metal ion binding"/>
    <property type="evidence" value="ECO:0007669"/>
    <property type="project" value="UniProtKB-KW"/>
</dbReference>
<dbReference type="GO" id="GO:0005730">
    <property type="term" value="C:nucleolus"/>
    <property type="evidence" value="ECO:0007669"/>
    <property type="project" value="TreeGrafter"/>
</dbReference>
<sequence length="206" mass="22979">MLVAEVPCDITLPHGSSSIADLSEVKSSKIFGHHNSASSKDSMITKDDAVVGVKPIRLDISFKSTSHTGLQTSELVRKLTQQFPASVPLALVLKKFLADRSLDHSYSGGLSSYCLVLLITRFLQHEHHCGYYMKQNLGSLLMEFLYFFGNVFDPRQMGISIQGSGVYMKRERGLSIDPIHIDDPLIPTNNVGRNCFRIHQCIKVRI</sequence>
<dbReference type="Pfam" id="PF03828">
    <property type="entry name" value="PAP_assoc"/>
    <property type="match status" value="1"/>
</dbReference>
<dbReference type="AlphaFoldDB" id="A0A2I0VYB8"/>
<evidence type="ECO:0000256" key="2">
    <source>
        <dbReference type="ARBA" id="ARBA00022842"/>
    </source>
</evidence>
<dbReference type="PANTHER" id="PTHR23092">
    <property type="entry name" value="POLY(A) RNA POLYMERASE"/>
    <property type="match status" value="1"/>
</dbReference>
<dbReference type="GO" id="GO:0031499">
    <property type="term" value="C:TRAMP complex"/>
    <property type="evidence" value="ECO:0007669"/>
    <property type="project" value="TreeGrafter"/>
</dbReference>
<reference evidence="4 5" key="1">
    <citation type="journal article" date="2016" name="Sci. Rep.">
        <title>The Dendrobium catenatum Lindl. genome sequence provides insights into polysaccharide synthase, floral development and adaptive evolution.</title>
        <authorList>
            <person name="Zhang G.Q."/>
            <person name="Xu Q."/>
            <person name="Bian C."/>
            <person name="Tsai W.C."/>
            <person name="Yeh C.M."/>
            <person name="Liu K.W."/>
            <person name="Yoshida K."/>
            <person name="Zhang L.S."/>
            <person name="Chang S.B."/>
            <person name="Chen F."/>
            <person name="Shi Y."/>
            <person name="Su Y.Y."/>
            <person name="Zhang Y.Q."/>
            <person name="Chen L.J."/>
            <person name="Yin Y."/>
            <person name="Lin M."/>
            <person name="Huang H."/>
            <person name="Deng H."/>
            <person name="Wang Z.W."/>
            <person name="Zhu S.L."/>
            <person name="Zhao X."/>
            <person name="Deng C."/>
            <person name="Niu S.C."/>
            <person name="Huang J."/>
            <person name="Wang M."/>
            <person name="Liu G.H."/>
            <person name="Yang H.J."/>
            <person name="Xiao X.J."/>
            <person name="Hsiao Y.Y."/>
            <person name="Wu W.L."/>
            <person name="Chen Y.Y."/>
            <person name="Mitsuda N."/>
            <person name="Ohme-Takagi M."/>
            <person name="Luo Y.B."/>
            <person name="Van de Peer Y."/>
            <person name="Liu Z.J."/>
        </authorList>
    </citation>
    <scope>NUCLEOTIDE SEQUENCE [LARGE SCALE GENOMIC DNA]</scope>
    <source>
        <tissue evidence="4">The whole plant</tissue>
    </source>
</reference>
<keyword evidence="2" id="KW-0460">Magnesium</keyword>
<reference evidence="4 5" key="2">
    <citation type="journal article" date="2017" name="Nature">
        <title>The Apostasia genome and the evolution of orchids.</title>
        <authorList>
            <person name="Zhang G.Q."/>
            <person name="Liu K.W."/>
            <person name="Li Z."/>
            <person name="Lohaus R."/>
            <person name="Hsiao Y.Y."/>
            <person name="Niu S.C."/>
            <person name="Wang J.Y."/>
            <person name="Lin Y.C."/>
            <person name="Xu Q."/>
            <person name="Chen L.J."/>
            <person name="Yoshida K."/>
            <person name="Fujiwara S."/>
            <person name="Wang Z.W."/>
            <person name="Zhang Y.Q."/>
            <person name="Mitsuda N."/>
            <person name="Wang M."/>
            <person name="Liu G.H."/>
            <person name="Pecoraro L."/>
            <person name="Huang H.X."/>
            <person name="Xiao X.J."/>
            <person name="Lin M."/>
            <person name="Wu X.Y."/>
            <person name="Wu W.L."/>
            <person name="Chen Y.Y."/>
            <person name="Chang S.B."/>
            <person name="Sakamoto S."/>
            <person name="Ohme-Takagi M."/>
            <person name="Yagi M."/>
            <person name="Zeng S.J."/>
            <person name="Shen C.Y."/>
            <person name="Yeh C.M."/>
            <person name="Luo Y.B."/>
            <person name="Tsai W.C."/>
            <person name="Van de Peer Y."/>
            <person name="Liu Z.J."/>
        </authorList>
    </citation>
    <scope>NUCLEOTIDE SEQUENCE [LARGE SCALE GENOMIC DNA]</scope>
    <source>
        <tissue evidence="4">The whole plant</tissue>
    </source>
</reference>
<dbReference type="GO" id="GO:0031123">
    <property type="term" value="P:RNA 3'-end processing"/>
    <property type="evidence" value="ECO:0007669"/>
    <property type="project" value="TreeGrafter"/>
</dbReference>
<dbReference type="STRING" id="906689.A0A2I0VYB8"/>
<evidence type="ECO:0000313" key="5">
    <source>
        <dbReference type="Proteomes" id="UP000233837"/>
    </source>
</evidence>
<dbReference type="GO" id="GO:0043634">
    <property type="term" value="P:polyadenylation-dependent ncRNA catabolic process"/>
    <property type="evidence" value="ECO:0007669"/>
    <property type="project" value="TreeGrafter"/>
</dbReference>
<evidence type="ECO:0000259" key="3">
    <source>
        <dbReference type="Pfam" id="PF03828"/>
    </source>
</evidence>
<dbReference type="EMBL" id="KZ503103">
    <property type="protein sequence ID" value="PKU68369.1"/>
    <property type="molecule type" value="Genomic_DNA"/>
</dbReference>
<evidence type="ECO:0000313" key="4">
    <source>
        <dbReference type="EMBL" id="PKU68369.1"/>
    </source>
</evidence>
<dbReference type="PANTHER" id="PTHR23092:SF48">
    <property type="entry name" value="NUCLEOTIDYLTRANSFERASE FAMILY PROTEIN"/>
    <property type="match status" value="1"/>
</dbReference>
<dbReference type="GO" id="GO:0003729">
    <property type="term" value="F:mRNA binding"/>
    <property type="evidence" value="ECO:0007669"/>
    <property type="project" value="TreeGrafter"/>
</dbReference>
<name>A0A2I0VYB8_9ASPA</name>
<proteinExistence type="predicted"/>